<dbReference type="AlphaFoldDB" id="A0A975BY24"/>
<feature type="domain" description="Bacteriophage T5 Orf172 DNA-binding" evidence="1">
    <location>
        <begin position="286"/>
        <end position="380"/>
    </location>
</feature>
<dbReference type="Proteomes" id="UP000663722">
    <property type="component" value="Chromosome"/>
</dbReference>
<dbReference type="RefSeq" id="WP_207680382.1">
    <property type="nucleotide sequence ID" value="NZ_CP061800.1"/>
</dbReference>
<dbReference type="SMART" id="SM00974">
    <property type="entry name" value="T5orf172"/>
    <property type="match status" value="1"/>
</dbReference>
<dbReference type="Pfam" id="PF13455">
    <property type="entry name" value="MUG113"/>
    <property type="match status" value="1"/>
</dbReference>
<proteinExistence type="predicted"/>
<evidence type="ECO:0000313" key="2">
    <source>
        <dbReference type="EMBL" id="QTA93438.1"/>
    </source>
</evidence>
<keyword evidence="3" id="KW-1185">Reference proteome</keyword>
<dbReference type="InterPro" id="IPR018306">
    <property type="entry name" value="Phage_T5_Orf172_DNA-bd"/>
</dbReference>
<reference evidence="2" key="1">
    <citation type="journal article" date="2021" name="Microb. Physiol.">
        <title>Proteogenomic Insights into the Physiology of Marine, Sulfate-Reducing, Filamentous Desulfonema limicola and Desulfonema magnum.</title>
        <authorList>
            <person name="Schnaars V."/>
            <person name="Wohlbrand L."/>
            <person name="Scheve S."/>
            <person name="Hinrichs C."/>
            <person name="Reinhardt R."/>
            <person name="Rabus R."/>
        </authorList>
    </citation>
    <scope>NUCLEOTIDE SEQUENCE</scope>
    <source>
        <strain evidence="2">4be13</strain>
    </source>
</reference>
<sequence length="400" mass="45626">MIDFIKEMESILETDTLGLLEVKPKASSAISADERLIASFEEIIAFVREHNREPAKTRDISERKLYSRLKGLRENPEKAAALAASDTLHLLGDVRIPEPKAINTIDDVLEDDVFGLLGDDLSDEADLNDIFNLKNVPKPADTPDYIAKRKPCEEFGQFEPLFKQTHAELASKKKVLRSFSSEQQITSGAFFILQGMMVYVANVGKRELRNFGNTDARLYCVFENGTESNLLLRSLASALWKDETSRQIVDDVQMELFGESEQITPDDKATGYIYVLQSLSEDPQIREIRNLYKIGFSSQPIKQRIRNAKQEPTCLMADVKLVTEFETYNLNPQKLEMLLHTFFAESCLNLDVFDSEGKRHTPREWFIVPLHVIETAVRLLINGDIVNYHYDSQQQKIVEK</sequence>
<gene>
    <name evidence="2" type="ORF">dnm_095390</name>
</gene>
<accession>A0A975BY24</accession>
<name>A0A975BY24_9BACT</name>
<dbReference type="EMBL" id="CP061800">
    <property type="protein sequence ID" value="QTA93438.1"/>
    <property type="molecule type" value="Genomic_DNA"/>
</dbReference>
<evidence type="ECO:0000313" key="3">
    <source>
        <dbReference type="Proteomes" id="UP000663722"/>
    </source>
</evidence>
<dbReference type="KEGG" id="dmm:dnm_095390"/>
<organism evidence="2 3">
    <name type="scientific">Desulfonema magnum</name>
    <dbReference type="NCBI Taxonomy" id="45655"/>
    <lineage>
        <taxon>Bacteria</taxon>
        <taxon>Pseudomonadati</taxon>
        <taxon>Thermodesulfobacteriota</taxon>
        <taxon>Desulfobacteria</taxon>
        <taxon>Desulfobacterales</taxon>
        <taxon>Desulfococcaceae</taxon>
        <taxon>Desulfonema</taxon>
    </lineage>
</organism>
<evidence type="ECO:0000259" key="1">
    <source>
        <dbReference type="SMART" id="SM00974"/>
    </source>
</evidence>
<protein>
    <submittedName>
        <fullName evidence="2">Bacteriophage T5/ORF172 domain-containing protein</fullName>
    </submittedName>
</protein>